<dbReference type="InterPro" id="IPR025463">
    <property type="entry name" value="DUF4314"/>
</dbReference>
<name>A0A1Z2XMY0_9FIRM</name>
<reference evidence="3" key="1">
    <citation type="journal article" date="2017" name="Genome Announc.">
        <title>High-Quality Whole-Genome Sequences of the Oligo-Mouse-Microbiota Bacterial Community.</title>
        <authorList>
            <person name="Garzetti D."/>
            <person name="Brugiroux S."/>
            <person name="Bunk B."/>
            <person name="Pukall R."/>
            <person name="McCoy K.D."/>
            <person name="Macpherson A.J."/>
            <person name="Stecher B."/>
        </authorList>
    </citation>
    <scope>NUCLEOTIDE SEQUENCE</scope>
    <source>
        <strain evidence="3">KB18</strain>
    </source>
</reference>
<dbReference type="EMBL" id="CP065321">
    <property type="protein sequence ID" value="QQR31812.1"/>
    <property type="molecule type" value="Genomic_DNA"/>
</dbReference>
<evidence type="ECO:0000259" key="2">
    <source>
        <dbReference type="Pfam" id="PF14192"/>
    </source>
</evidence>
<sequence length="98" mass="11422">MNEWDKLHRQAERYKAEYPSGTRIMLLSMGEDMHRVEDNTRGTVLTVDDIGTLHCKFDNGRSLGLIPNEDSFRKLTEEELAEEQEPDIDEDEDFGMKM</sequence>
<evidence type="ECO:0000313" key="3">
    <source>
        <dbReference type="EMBL" id="ASB39751.1"/>
    </source>
</evidence>
<gene>
    <name evidence="3" type="ORF">ADH66_03220</name>
    <name evidence="4" type="ORF">ADH66_18805</name>
    <name evidence="6" type="ORF">I5Q82_09225</name>
    <name evidence="5" type="ORF">I5Q82_13275</name>
</gene>
<feature type="domain" description="DUF4314" evidence="2">
    <location>
        <begin position="12"/>
        <end position="75"/>
    </location>
</feature>
<evidence type="ECO:0000313" key="8">
    <source>
        <dbReference type="Proteomes" id="UP000596035"/>
    </source>
</evidence>
<dbReference type="KEGG" id="amur:ADH66_03220"/>
<dbReference type="AlphaFoldDB" id="A0A1Z2XMY0"/>
<proteinExistence type="predicted"/>
<dbReference type="EMBL" id="CP021422">
    <property type="protein sequence ID" value="ASB39751.1"/>
    <property type="molecule type" value="Genomic_DNA"/>
</dbReference>
<keyword evidence="7" id="KW-1185">Reference proteome</keyword>
<dbReference type="KEGG" id="amur:ADH66_18805"/>
<dbReference type="Pfam" id="PF14192">
    <property type="entry name" value="DUF4314"/>
    <property type="match status" value="1"/>
</dbReference>
<evidence type="ECO:0000256" key="1">
    <source>
        <dbReference type="SAM" id="MobiDB-lite"/>
    </source>
</evidence>
<feature type="region of interest" description="Disordered" evidence="1">
    <location>
        <begin position="78"/>
        <end position="98"/>
    </location>
</feature>
<evidence type="ECO:0000313" key="7">
    <source>
        <dbReference type="Proteomes" id="UP000196710"/>
    </source>
</evidence>
<accession>A0A1Z2XMY0</accession>
<dbReference type="Proteomes" id="UP000196710">
    <property type="component" value="Chromosome"/>
</dbReference>
<reference evidence="7" key="2">
    <citation type="submission" date="2017-05" db="EMBL/GenBank/DDBJ databases">
        <title>Improved OligoMM genomes.</title>
        <authorList>
            <person name="Garzetti D."/>
        </authorList>
    </citation>
    <scope>NUCLEOTIDE SEQUENCE [LARGE SCALE GENOMIC DNA]</scope>
    <source>
        <strain evidence="7">KB18</strain>
    </source>
</reference>
<evidence type="ECO:0000313" key="4">
    <source>
        <dbReference type="EMBL" id="ASB42518.1"/>
    </source>
</evidence>
<evidence type="ECO:0000313" key="5">
    <source>
        <dbReference type="EMBL" id="QQR29043.1"/>
    </source>
</evidence>
<organism evidence="6 8">
    <name type="scientific">Acutalibacter muris</name>
    <dbReference type="NCBI Taxonomy" id="1796620"/>
    <lineage>
        <taxon>Bacteria</taxon>
        <taxon>Bacillati</taxon>
        <taxon>Bacillota</taxon>
        <taxon>Clostridia</taxon>
        <taxon>Eubacteriales</taxon>
        <taxon>Acutalibacteraceae</taxon>
        <taxon>Acutalibacter</taxon>
    </lineage>
</organism>
<evidence type="ECO:0000313" key="6">
    <source>
        <dbReference type="EMBL" id="QQR31812.1"/>
    </source>
</evidence>
<dbReference type="Proteomes" id="UP000596035">
    <property type="component" value="Chromosome"/>
</dbReference>
<protein>
    <submittedName>
        <fullName evidence="6">DUF4314 domain-containing protein</fullName>
    </submittedName>
</protein>
<dbReference type="EMBL" id="CP021422">
    <property type="protein sequence ID" value="ASB42518.1"/>
    <property type="molecule type" value="Genomic_DNA"/>
</dbReference>
<dbReference type="RefSeq" id="WP_066535755.1">
    <property type="nucleotide sequence ID" value="NZ_CAPVCI010000010.1"/>
</dbReference>
<reference evidence="6 8" key="3">
    <citation type="submission" date="2020-11" db="EMBL/GenBank/DDBJ databases">
        <title>Closed and high quality bacterial genomes of the OMM12 community.</title>
        <authorList>
            <person name="Marbouty M."/>
            <person name="Lamy-Besnier Q."/>
            <person name="Debarbieux L."/>
            <person name="Koszul R."/>
        </authorList>
    </citation>
    <scope>NUCLEOTIDE SEQUENCE [LARGE SCALE GENOMIC DNA]</scope>
    <source>
        <strain evidence="6 8">KB18</strain>
    </source>
</reference>
<dbReference type="EMBL" id="CP065321">
    <property type="protein sequence ID" value="QQR29043.1"/>
    <property type="molecule type" value="Genomic_DNA"/>
</dbReference>